<reference evidence="2 3" key="1">
    <citation type="journal article" date="2012" name="J. Bacteriol.">
        <title>Genome Sequence of Janibacter hoylei MTCC8307, Isolated from the Stratospheric Air.</title>
        <authorList>
            <person name="Pawar S.P."/>
            <person name="Dhotre D.P."/>
            <person name="Shetty S.A."/>
            <person name="Chowdhury S.P."/>
            <person name="Chaudhari B.L."/>
            <person name="Shouche Y.S."/>
        </authorList>
    </citation>
    <scope>NUCLEOTIDE SEQUENCE [LARGE SCALE GENOMIC DNA]</scope>
    <source>
        <strain evidence="2 3">PVAS-1</strain>
    </source>
</reference>
<evidence type="ECO:0000256" key="1">
    <source>
        <dbReference type="SAM" id="MobiDB-lite"/>
    </source>
</evidence>
<dbReference type="EMBL" id="ALWX01000082">
    <property type="protein sequence ID" value="EKA60046.1"/>
    <property type="molecule type" value="Genomic_DNA"/>
</dbReference>
<dbReference type="eggNOG" id="COG3012">
    <property type="taxonomic scope" value="Bacteria"/>
</dbReference>
<organism evidence="2 3">
    <name type="scientific">Janibacter hoylei PVAS-1</name>
    <dbReference type="NCBI Taxonomy" id="1210046"/>
    <lineage>
        <taxon>Bacteria</taxon>
        <taxon>Bacillati</taxon>
        <taxon>Actinomycetota</taxon>
        <taxon>Actinomycetes</taxon>
        <taxon>Micrococcales</taxon>
        <taxon>Intrasporangiaceae</taxon>
        <taxon>Janibacter</taxon>
    </lineage>
</organism>
<proteinExistence type="predicted"/>
<comment type="caution">
    <text evidence="2">The sequence shown here is derived from an EMBL/GenBank/DDBJ whole genome shotgun (WGS) entry which is preliminary data.</text>
</comment>
<accession>K1DZ20</accession>
<evidence type="ECO:0000313" key="2">
    <source>
        <dbReference type="EMBL" id="EKA60046.1"/>
    </source>
</evidence>
<dbReference type="AlphaFoldDB" id="K1DZ20"/>
<dbReference type="SUPFAM" id="SSF103642">
    <property type="entry name" value="Sec-C motif"/>
    <property type="match status" value="1"/>
</dbReference>
<dbReference type="STRING" id="1210046.B277_14943"/>
<dbReference type="InterPro" id="IPR004027">
    <property type="entry name" value="SEC_C_motif"/>
</dbReference>
<protein>
    <submittedName>
        <fullName evidence="2">SecC motif-containing protein</fullName>
    </submittedName>
</protein>
<sequence>MSADPCPCGTGSPFASCCGPLLASEGQAETAEQLMRSRYTAHVYGNAEHLGAPGTAGPGPPRCTSTTPAGWGWRSARWSPAAPTTPPASSTSSPGTKGASSPSGASSPDVAADGSTRRRSRDRGPVRRRRAHRDDHARRT</sequence>
<name>K1DZ20_9MICO</name>
<gene>
    <name evidence="2" type="ORF">B277_14943</name>
</gene>
<dbReference type="Gene3D" id="3.10.450.50">
    <property type="match status" value="1"/>
</dbReference>
<feature type="compositionally biased region" description="Low complexity" evidence="1">
    <location>
        <begin position="79"/>
        <end position="114"/>
    </location>
</feature>
<feature type="region of interest" description="Disordered" evidence="1">
    <location>
        <begin position="48"/>
        <end position="140"/>
    </location>
</feature>
<feature type="compositionally biased region" description="Basic residues" evidence="1">
    <location>
        <begin position="117"/>
        <end position="131"/>
    </location>
</feature>
<dbReference type="InterPro" id="IPR032710">
    <property type="entry name" value="NTF2-like_dom_sf"/>
</dbReference>
<dbReference type="SUPFAM" id="SSF54427">
    <property type="entry name" value="NTF2-like"/>
    <property type="match status" value="1"/>
</dbReference>
<dbReference type="Pfam" id="PF02810">
    <property type="entry name" value="SEC-C"/>
    <property type="match status" value="1"/>
</dbReference>
<dbReference type="Proteomes" id="UP000004474">
    <property type="component" value="Unassembled WGS sequence"/>
</dbReference>
<evidence type="ECO:0000313" key="3">
    <source>
        <dbReference type="Proteomes" id="UP000004474"/>
    </source>
</evidence>